<proteinExistence type="predicted"/>
<reference evidence="1 2" key="1">
    <citation type="journal article" date="2021" name="Nat. Commun.">
        <title>Genetic determinants of endophytism in the Arabidopsis root mycobiome.</title>
        <authorList>
            <person name="Mesny F."/>
            <person name="Miyauchi S."/>
            <person name="Thiergart T."/>
            <person name="Pickel B."/>
            <person name="Atanasova L."/>
            <person name="Karlsson M."/>
            <person name="Huettel B."/>
            <person name="Barry K.W."/>
            <person name="Haridas S."/>
            <person name="Chen C."/>
            <person name="Bauer D."/>
            <person name="Andreopoulos W."/>
            <person name="Pangilinan J."/>
            <person name="LaButti K."/>
            <person name="Riley R."/>
            <person name="Lipzen A."/>
            <person name="Clum A."/>
            <person name="Drula E."/>
            <person name="Henrissat B."/>
            <person name="Kohler A."/>
            <person name="Grigoriev I.V."/>
            <person name="Martin F.M."/>
            <person name="Hacquard S."/>
        </authorList>
    </citation>
    <scope>NUCLEOTIDE SEQUENCE [LARGE SCALE GENOMIC DNA]</scope>
    <source>
        <strain evidence="1 2">MPI-SDFR-AT-0079</strain>
    </source>
</reference>
<evidence type="ECO:0000313" key="2">
    <source>
        <dbReference type="Proteomes" id="UP000724584"/>
    </source>
</evidence>
<sequence length="176" mass="19126">MKSTPKPLVATFDRAGPPFSGLRSSHPEATHTSRQVHLPSPFSSHPPTLAPCHPHPTPPPPHLPHSPALPPPSTPPQPSQHTPPPPSPSLRQPHPPQQTHSPPYPSSLPPHPATRGRLSRPLQGRHRPGRARPQSRSRPSCRTDVTSVAAQSNHVHLPGRDVRICPISIERSRSLE</sequence>
<protein>
    <submittedName>
        <fullName evidence="1">Uncharacterized protein</fullName>
    </submittedName>
</protein>
<keyword evidence="2" id="KW-1185">Reference proteome</keyword>
<gene>
    <name evidence="1" type="ORF">F5144DRAFT_558113</name>
</gene>
<evidence type="ECO:0000313" key="1">
    <source>
        <dbReference type="EMBL" id="KAH6651002.1"/>
    </source>
</evidence>
<comment type="caution">
    <text evidence="1">The sequence shown here is derived from an EMBL/GenBank/DDBJ whole genome shotgun (WGS) entry which is preliminary data.</text>
</comment>
<organism evidence="1 2">
    <name type="scientific">Chaetomium tenue</name>
    <dbReference type="NCBI Taxonomy" id="1854479"/>
    <lineage>
        <taxon>Eukaryota</taxon>
        <taxon>Fungi</taxon>
        <taxon>Dikarya</taxon>
        <taxon>Ascomycota</taxon>
        <taxon>Pezizomycotina</taxon>
        <taxon>Sordariomycetes</taxon>
        <taxon>Sordariomycetidae</taxon>
        <taxon>Sordariales</taxon>
        <taxon>Chaetomiaceae</taxon>
        <taxon>Chaetomium</taxon>
    </lineage>
</organism>
<dbReference type="Proteomes" id="UP000724584">
    <property type="component" value="Unassembled WGS sequence"/>
</dbReference>
<accession>A0ACB7PRL2</accession>
<dbReference type="EMBL" id="JAGIZQ010000001">
    <property type="protein sequence ID" value="KAH6651002.1"/>
    <property type="molecule type" value="Genomic_DNA"/>
</dbReference>
<name>A0ACB7PRL2_9PEZI</name>